<dbReference type="EC" id="3.1.3.25" evidence="8"/>
<feature type="binding site" evidence="7">
    <location>
        <position position="139"/>
    </location>
    <ligand>
        <name>Mg(2+)</name>
        <dbReference type="ChEBI" id="CHEBI:18420"/>
        <label>1</label>
        <note>catalytic</note>
    </ligand>
</feature>
<dbReference type="RefSeq" id="XP_017885063.2">
    <property type="nucleotide sequence ID" value="XM_018029574.2"/>
</dbReference>
<comment type="similarity">
    <text evidence="3 8">Belongs to the inositol monophosphatase superfamily.</text>
</comment>
<dbReference type="Gene3D" id="3.30.540.10">
    <property type="entry name" value="Fructose-1,6-Bisphosphatase, subunit A, domain 1"/>
    <property type="match status" value="1"/>
</dbReference>
<dbReference type="GO" id="GO:0006020">
    <property type="term" value="P:inositol metabolic process"/>
    <property type="evidence" value="ECO:0007669"/>
    <property type="project" value="TreeGrafter"/>
</dbReference>
<evidence type="ECO:0000256" key="2">
    <source>
        <dbReference type="ARBA" id="ARBA00005152"/>
    </source>
</evidence>
<dbReference type="InterPro" id="IPR020552">
    <property type="entry name" value="Inositol_monoPase_Li-sen"/>
</dbReference>
<dbReference type="PROSITE" id="PS00630">
    <property type="entry name" value="IMP_2"/>
    <property type="match status" value="1"/>
</dbReference>
<feature type="binding site" evidence="7">
    <location>
        <position position="115"/>
    </location>
    <ligand>
        <name>Mg(2+)</name>
        <dbReference type="ChEBI" id="CHEBI:18420"/>
        <label>1</label>
        <note>catalytic</note>
    </ligand>
</feature>
<protein>
    <recommendedName>
        <fullName evidence="8">Inositol-1-monophosphatase</fullName>
        <ecNumber evidence="8">3.1.3.25</ecNumber>
    </recommendedName>
</protein>
<dbReference type="FunFam" id="3.30.540.10:FF:000004">
    <property type="entry name" value="Inositol-1-monophosphatase"/>
    <property type="match status" value="1"/>
</dbReference>
<dbReference type="PROSITE" id="PS00629">
    <property type="entry name" value="IMP_1"/>
    <property type="match status" value="1"/>
</dbReference>
<feature type="binding site" evidence="7">
    <location>
        <position position="138"/>
    </location>
    <ligand>
        <name>Mg(2+)</name>
        <dbReference type="ChEBI" id="CHEBI:18420"/>
        <label>1</label>
        <note>catalytic</note>
    </ligand>
</feature>
<dbReference type="Proteomes" id="UP000694925">
    <property type="component" value="Unplaced"/>
</dbReference>
<accession>A0AAJ7NAK3</accession>
<dbReference type="KEGG" id="ccal:108627956"/>
<dbReference type="SUPFAM" id="SSF56655">
    <property type="entry name" value="Carbohydrate phosphatase"/>
    <property type="match status" value="1"/>
</dbReference>
<dbReference type="PANTHER" id="PTHR20854">
    <property type="entry name" value="INOSITOL MONOPHOSPHATASE"/>
    <property type="match status" value="1"/>
</dbReference>
<evidence type="ECO:0000313" key="10">
    <source>
        <dbReference type="RefSeq" id="XP_017885063.2"/>
    </source>
</evidence>
<sequence>MFRLRYLSYLRDYISPMIEITRSRHAVQTFNRSVVLSKTLTMVTMSSELDIQRTFEFVKDLTLKAGEVFKCGFEGEKVVTVKDEWDLVTDYDKKIEDFLINTLREKFPEHLFIGEEGTAGSSDQIELTDEPTWIIDPIDGTINYVNGLPITCISIGLTVCKEPVIGIIYNPITSELYSAIKGQGAFLNGKPLKSSKTTELKKALIEIEMFSIRFPSKDRDLRAGRLDAVTHAARGVRFMGSAALALAFIARGALDCIYMEMLKPWDIAAGVLLIREAGGTVVDAKEKEFNIMRPNIIGGVTCELVMEIKKLIIDTDLKIMRKRLKRT</sequence>
<dbReference type="CDD" id="cd01639">
    <property type="entry name" value="IMPase"/>
    <property type="match status" value="1"/>
</dbReference>
<feature type="binding site" evidence="7">
    <location>
        <position position="266"/>
    </location>
    <ligand>
        <name>Mg(2+)</name>
        <dbReference type="ChEBI" id="CHEBI:18420"/>
        <label>1</label>
        <note>catalytic</note>
    </ligand>
</feature>
<evidence type="ECO:0000256" key="1">
    <source>
        <dbReference type="ARBA" id="ARBA00001946"/>
    </source>
</evidence>
<dbReference type="InterPro" id="IPR020583">
    <property type="entry name" value="Inositol_monoP_metal-BS"/>
</dbReference>
<evidence type="ECO:0000256" key="7">
    <source>
        <dbReference type="PIRSR" id="PIRSR600760-2"/>
    </source>
</evidence>
<feature type="binding site" evidence="7">
    <location>
        <position position="136"/>
    </location>
    <ligand>
        <name>Mg(2+)</name>
        <dbReference type="ChEBI" id="CHEBI:18420"/>
        <label>1</label>
        <note>catalytic</note>
    </ligand>
</feature>
<comment type="pathway">
    <text evidence="2 8">Polyol metabolism; myo-inositol biosynthesis; myo-inositol from D-glucose 6-phosphate: step 2/2.</text>
</comment>
<dbReference type="PANTHER" id="PTHR20854:SF25">
    <property type="entry name" value="INOSITOL-1-MONOPHOSPHATASE"/>
    <property type="match status" value="1"/>
</dbReference>
<proteinExistence type="inferred from homology"/>
<comment type="cofactor">
    <cofactor evidence="1 7 8">
        <name>Mg(2+)</name>
        <dbReference type="ChEBI" id="CHEBI:18420"/>
    </cofactor>
</comment>
<comment type="catalytic activity">
    <reaction evidence="8">
        <text>a myo-inositol phosphate + H2O = myo-inositol + phosphate</text>
        <dbReference type="Rhea" id="RHEA:24056"/>
        <dbReference type="ChEBI" id="CHEBI:15377"/>
        <dbReference type="ChEBI" id="CHEBI:17268"/>
        <dbReference type="ChEBI" id="CHEBI:43474"/>
        <dbReference type="ChEBI" id="CHEBI:84139"/>
        <dbReference type="EC" id="3.1.3.25"/>
    </reaction>
</comment>
<organism evidence="9 10">
    <name type="scientific">Ceratina calcarata</name>
    <dbReference type="NCBI Taxonomy" id="156304"/>
    <lineage>
        <taxon>Eukaryota</taxon>
        <taxon>Metazoa</taxon>
        <taxon>Ecdysozoa</taxon>
        <taxon>Arthropoda</taxon>
        <taxon>Hexapoda</taxon>
        <taxon>Insecta</taxon>
        <taxon>Pterygota</taxon>
        <taxon>Neoptera</taxon>
        <taxon>Endopterygota</taxon>
        <taxon>Hymenoptera</taxon>
        <taxon>Apocrita</taxon>
        <taxon>Aculeata</taxon>
        <taxon>Apoidea</taxon>
        <taxon>Anthophila</taxon>
        <taxon>Apidae</taxon>
        <taxon>Ceratina</taxon>
        <taxon>Zadontomerus</taxon>
    </lineage>
</organism>
<dbReference type="Pfam" id="PF00459">
    <property type="entry name" value="Inositol_P"/>
    <property type="match status" value="1"/>
</dbReference>
<keyword evidence="6 7" id="KW-0460">Magnesium</keyword>
<evidence type="ECO:0000256" key="4">
    <source>
        <dbReference type="ARBA" id="ARBA00022723"/>
    </source>
</evidence>
<evidence type="ECO:0000256" key="6">
    <source>
        <dbReference type="ARBA" id="ARBA00022842"/>
    </source>
</evidence>
<keyword evidence="5 8" id="KW-0378">Hydrolase</keyword>
<dbReference type="InterPro" id="IPR033942">
    <property type="entry name" value="IMPase"/>
</dbReference>
<name>A0AAJ7NAK3_9HYME</name>
<gene>
    <name evidence="10" type="primary">LOC108627956</name>
</gene>
<dbReference type="PRINTS" id="PR00378">
    <property type="entry name" value="LIIMPHPHTASE"/>
</dbReference>
<dbReference type="GO" id="GO:0046872">
    <property type="term" value="F:metal ion binding"/>
    <property type="evidence" value="ECO:0007669"/>
    <property type="project" value="UniProtKB-KW"/>
</dbReference>
<dbReference type="GO" id="GO:0008934">
    <property type="term" value="F:inositol monophosphate 1-phosphatase activity"/>
    <property type="evidence" value="ECO:0007669"/>
    <property type="project" value="InterPro"/>
</dbReference>
<dbReference type="GeneID" id="108627956"/>
<dbReference type="InterPro" id="IPR020550">
    <property type="entry name" value="Inositol_monophosphatase_CS"/>
</dbReference>
<keyword evidence="9" id="KW-1185">Reference proteome</keyword>
<dbReference type="Gene3D" id="3.40.190.80">
    <property type="match status" value="1"/>
</dbReference>
<reference evidence="10" key="1">
    <citation type="submission" date="2025-08" db="UniProtKB">
        <authorList>
            <consortium name="RefSeq"/>
        </authorList>
    </citation>
    <scope>IDENTIFICATION</scope>
    <source>
        <tissue evidence="10">Whole body</tissue>
    </source>
</reference>
<dbReference type="PRINTS" id="PR00377">
    <property type="entry name" value="IMPHPHTASES"/>
</dbReference>
<evidence type="ECO:0000256" key="5">
    <source>
        <dbReference type="ARBA" id="ARBA00022801"/>
    </source>
</evidence>
<keyword evidence="4 7" id="KW-0479">Metal-binding</keyword>
<dbReference type="GO" id="GO:0007165">
    <property type="term" value="P:signal transduction"/>
    <property type="evidence" value="ECO:0007669"/>
    <property type="project" value="TreeGrafter"/>
</dbReference>
<evidence type="ECO:0000256" key="8">
    <source>
        <dbReference type="RuleBase" id="RU364068"/>
    </source>
</evidence>
<dbReference type="InterPro" id="IPR000760">
    <property type="entry name" value="Inositol_monophosphatase-like"/>
</dbReference>
<evidence type="ECO:0000256" key="3">
    <source>
        <dbReference type="ARBA" id="ARBA00009759"/>
    </source>
</evidence>
<dbReference type="AlphaFoldDB" id="A0AAJ7NAK3"/>
<evidence type="ECO:0000313" key="9">
    <source>
        <dbReference type="Proteomes" id="UP000694925"/>
    </source>
</evidence>
<dbReference type="GO" id="GO:0046854">
    <property type="term" value="P:phosphatidylinositol phosphate biosynthetic process"/>
    <property type="evidence" value="ECO:0007669"/>
    <property type="project" value="InterPro"/>
</dbReference>